<protein>
    <submittedName>
        <fullName evidence="2">Uncharacterized protein</fullName>
    </submittedName>
</protein>
<evidence type="ECO:0000256" key="1">
    <source>
        <dbReference type="SAM" id="MobiDB-lite"/>
    </source>
</evidence>
<feature type="region of interest" description="Disordered" evidence="1">
    <location>
        <begin position="104"/>
        <end position="146"/>
    </location>
</feature>
<feature type="compositionally biased region" description="Polar residues" evidence="1">
    <location>
        <begin position="193"/>
        <end position="218"/>
    </location>
</feature>
<reference evidence="2 3" key="1">
    <citation type="journal article" date="2012" name="Science">
        <title>The Paleozoic origin of enzymatic lignin decomposition reconstructed from 31 fungal genomes.</title>
        <authorList>
            <person name="Floudas D."/>
            <person name="Binder M."/>
            <person name="Riley R."/>
            <person name="Barry K."/>
            <person name="Blanchette R.A."/>
            <person name="Henrissat B."/>
            <person name="Martinez A.T."/>
            <person name="Otillar R."/>
            <person name="Spatafora J.W."/>
            <person name="Yadav J.S."/>
            <person name="Aerts A."/>
            <person name="Benoit I."/>
            <person name="Boyd A."/>
            <person name="Carlson A."/>
            <person name="Copeland A."/>
            <person name="Coutinho P.M."/>
            <person name="de Vries R.P."/>
            <person name="Ferreira P."/>
            <person name="Findley K."/>
            <person name="Foster B."/>
            <person name="Gaskell J."/>
            <person name="Glotzer D."/>
            <person name="Gorecki P."/>
            <person name="Heitman J."/>
            <person name="Hesse C."/>
            <person name="Hori C."/>
            <person name="Igarashi K."/>
            <person name="Jurgens J.A."/>
            <person name="Kallen N."/>
            <person name="Kersten P."/>
            <person name="Kohler A."/>
            <person name="Kuees U."/>
            <person name="Kumar T.K.A."/>
            <person name="Kuo A."/>
            <person name="LaButti K."/>
            <person name="Larrondo L.F."/>
            <person name="Lindquist E."/>
            <person name="Ling A."/>
            <person name="Lombard V."/>
            <person name="Lucas S."/>
            <person name="Lundell T."/>
            <person name="Martin R."/>
            <person name="McLaughlin D.J."/>
            <person name="Morgenstern I."/>
            <person name="Morin E."/>
            <person name="Murat C."/>
            <person name="Nagy L.G."/>
            <person name="Nolan M."/>
            <person name="Ohm R.A."/>
            <person name="Patyshakuliyeva A."/>
            <person name="Rokas A."/>
            <person name="Ruiz-Duenas F.J."/>
            <person name="Sabat G."/>
            <person name="Salamov A."/>
            <person name="Samejima M."/>
            <person name="Schmutz J."/>
            <person name="Slot J.C."/>
            <person name="St John F."/>
            <person name="Stenlid J."/>
            <person name="Sun H."/>
            <person name="Sun S."/>
            <person name="Syed K."/>
            <person name="Tsang A."/>
            <person name="Wiebenga A."/>
            <person name="Young D."/>
            <person name="Pisabarro A."/>
            <person name="Eastwood D.C."/>
            <person name="Martin F."/>
            <person name="Cullen D."/>
            <person name="Grigoriev I.V."/>
            <person name="Hibbett D.S."/>
        </authorList>
    </citation>
    <scope>NUCLEOTIDE SEQUENCE [LARGE SCALE GENOMIC DNA]</scope>
    <source>
        <strain evidence="2 3">ATCC 11539</strain>
    </source>
</reference>
<accession>S7Q745</accession>
<feature type="compositionally biased region" description="Polar residues" evidence="1">
    <location>
        <begin position="1"/>
        <end position="14"/>
    </location>
</feature>
<evidence type="ECO:0000313" key="3">
    <source>
        <dbReference type="Proteomes" id="UP000030669"/>
    </source>
</evidence>
<dbReference type="Proteomes" id="UP000030669">
    <property type="component" value="Unassembled WGS sequence"/>
</dbReference>
<keyword evidence="3" id="KW-1185">Reference proteome</keyword>
<organism evidence="2 3">
    <name type="scientific">Gloeophyllum trabeum (strain ATCC 11539 / FP-39264 / Madison 617)</name>
    <name type="common">Brown rot fungus</name>
    <dbReference type="NCBI Taxonomy" id="670483"/>
    <lineage>
        <taxon>Eukaryota</taxon>
        <taxon>Fungi</taxon>
        <taxon>Dikarya</taxon>
        <taxon>Basidiomycota</taxon>
        <taxon>Agaricomycotina</taxon>
        <taxon>Agaricomycetes</taxon>
        <taxon>Gloeophyllales</taxon>
        <taxon>Gloeophyllaceae</taxon>
        <taxon>Gloeophyllum</taxon>
    </lineage>
</organism>
<dbReference type="KEGG" id="gtr:GLOTRDRAFT_129617"/>
<dbReference type="EMBL" id="KB469302">
    <property type="protein sequence ID" value="EPQ55342.1"/>
    <property type="molecule type" value="Genomic_DNA"/>
</dbReference>
<sequence>MDKTKSQQTHTNAVRPSLSLDISPEPTHQVRDRGLNATAPKSEYGVVAGRPLETTSTNMFATVAPMWQPISPVELGLFDTNSCHDDPSPLILEGVFTLPIPSPQAAAAPSSSLFPTDPVWDSPPTSRRSSSNFADESSFSSLSDEESLASPLATATTLQTRGYLLDIESESSGDTSRARSTRASFLGGKSEESPTQEPSPNTALPGQASHCPSPSKGHTVSLPPSPVLPSFPKGHRRLYTSPAGPSSSVRGSLPNIRPLAVPAGKSKVSRRVSSPPPPSPTDPVGQEMLGTVNTLLADFLLPYKLRAQSLS</sequence>
<gene>
    <name evidence="2" type="ORF">GLOTRDRAFT_129617</name>
</gene>
<feature type="region of interest" description="Disordered" evidence="1">
    <location>
        <begin position="1"/>
        <end position="38"/>
    </location>
</feature>
<dbReference type="GeneID" id="19301974"/>
<feature type="compositionally biased region" description="Low complexity" evidence="1">
    <location>
        <begin position="126"/>
        <end position="142"/>
    </location>
</feature>
<dbReference type="RefSeq" id="XP_007866479.1">
    <property type="nucleotide sequence ID" value="XM_007868288.1"/>
</dbReference>
<dbReference type="AlphaFoldDB" id="S7Q745"/>
<proteinExistence type="predicted"/>
<evidence type="ECO:0000313" key="2">
    <source>
        <dbReference type="EMBL" id="EPQ55342.1"/>
    </source>
</evidence>
<name>S7Q745_GLOTA</name>
<dbReference type="HOGENOM" id="CLU_894442_0_0_1"/>
<feature type="region of interest" description="Disordered" evidence="1">
    <location>
        <begin position="167"/>
        <end position="287"/>
    </location>
</feature>